<feature type="transmembrane region" description="Helical" evidence="1">
    <location>
        <begin position="81"/>
        <end position="99"/>
    </location>
</feature>
<sequence length="147" mass="16603">MLIVGHFEHSIELEQALAVLEENSVQREHIIVVFMDNDLLKSKYREFSPHPFEIGISTATGFAVFGASVGFVLTWGPILCGLFAAIIGFLIGYLGYSFIKNKKLQSKQKRGKHEVTVIIQSSEEQSQRIREILWQYQAHSVGQVKLP</sequence>
<feature type="transmembrane region" description="Helical" evidence="1">
    <location>
        <begin position="52"/>
        <end position="75"/>
    </location>
</feature>
<comment type="caution">
    <text evidence="2">The sequence shown here is derived from an EMBL/GenBank/DDBJ whole genome shotgun (WGS) entry which is preliminary data.</text>
</comment>
<dbReference type="Proteomes" id="UP000290649">
    <property type="component" value="Unassembled WGS sequence"/>
</dbReference>
<keyword evidence="1" id="KW-0812">Transmembrane</keyword>
<accession>A0A4Q0VUM3</accession>
<reference evidence="2 3" key="1">
    <citation type="journal article" date="2019" name="Int. J. Syst. Evol. Microbiol.">
        <title>Anaerobacillus alkaliphilus sp. nov., a novel alkaliphilic and moderately halophilic bacterium.</title>
        <authorList>
            <person name="Borsodi A.K."/>
            <person name="Aszalos J.M."/>
            <person name="Bihari P."/>
            <person name="Nagy I."/>
            <person name="Schumann P."/>
            <person name="Sproer C."/>
            <person name="Kovacs A.L."/>
            <person name="Boka K."/>
            <person name="Dobosy P."/>
            <person name="Ovari M."/>
            <person name="Szili-Kovacs T."/>
            <person name="Toth E."/>
        </authorList>
    </citation>
    <scope>NUCLEOTIDE SEQUENCE [LARGE SCALE GENOMIC DNA]</scope>
    <source>
        <strain evidence="2 3">B16-10</strain>
    </source>
</reference>
<dbReference type="OrthoDB" id="1683109at2"/>
<evidence type="ECO:0000256" key="1">
    <source>
        <dbReference type="SAM" id="Phobius"/>
    </source>
</evidence>
<proteinExistence type="predicted"/>
<name>A0A4Q0VUM3_9BACI</name>
<keyword evidence="3" id="KW-1185">Reference proteome</keyword>
<dbReference type="RefSeq" id="WP_129077541.1">
    <property type="nucleotide sequence ID" value="NZ_QOUX01000025.1"/>
</dbReference>
<dbReference type="EMBL" id="QOUX01000025">
    <property type="protein sequence ID" value="RXJ02436.1"/>
    <property type="molecule type" value="Genomic_DNA"/>
</dbReference>
<gene>
    <name evidence="2" type="ORF">DS745_06960</name>
</gene>
<dbReference type="AlphaFoldDB" id="A0A4Q0VUM3"/>
<keyword evidence="1" id="KW-0472">Membrane</keyword>
<evidence type="ECO:0000313" key="3">
    <source>
        <dbReference type="Proteomes" id="UP000290649"/>
    </source>
</evidence>
<keyword evidence="1" id="KW-1133">Transmembrane helix</keyword>
<evidence type="ECO:0000313" key="2">
    <source>
        <dbReference type="EMBL" id="RXJ02436.1"/>
    </source>
</evidence>
<organism evidence="2 3">
    <name type="scientific">Anaerobacillus alkaliphilus</name>
    <dbReference type="NCBI Taxonomy" id="1548597"/>
    <lineage>
        <taxon>Bacteria</taxon>
        <taxon>Bacillati</taxon>
        <taxon>Bacillota</taxon>
        <taxon>Bacilli</taxon>
        <taxon>Bacillales</taxon>
        <taxon>Bacillaceae</taxon>
        <taxon>Anaerobacillus</taxon>
    </lineage>
</organism>
<protein>
    <submittedName>
        <fullName evidence="2">Uncharacterized protein</fullName>
    </submittedName>
</protein>